<evidence type="ECO:0000313" key="1">
    <source>
        <dbReference type="EMBL" id="KAK0639008.1"/>
    </source>
</evidence>
<evidence type="ECO:0000313" key="2">
    <source>
        <dbReference type="Proteomes" id="UP001174936"/>
    </source>
</evidence>
<comment type="caution">
    <text evidence="1">The sequence shown here is derived from an EMBL/GenBank/DDBJ whole genome shotgun (WGS) entry which is preliminary data.</text>
</comment>
<sequence>LEYYLLDGGGDSDLTSELTALGHLIKDHVEAHYHDRAASGPVPVRVAAISKQMADLPSNAALHSRLPHLLLDPRTRHVALRSLIAGVVFTALDVHTAGDLSLLPRGVVDFVRTAPTGLTQEATPHAIKAMNAWRRLSGYLLNANRQERSPLSPPPEITMQISELQSTLEKVLAMFTIDGHSQGPALERLIFRCANLGYALFSHPCEWRFLFRREDSTQGSGPVVLLPGLERLSGPDGEPYRARHVIVQPTMAQDNM</sequence>
<protein>
    <submittedName>
        <fullName evidence="1">Uncharacterized protein</fullName>
    </submittedName>
</protein>
<keyword evidence="2" id="KW-1185">Reference proteome</keyword>
<feature type="non-terminal residue" evidence="1">
    <location>
        <position position="256"/>
    </location>
</feature>
<gene>
    <name evidence="1" type="ORF">B0T16DRAFT_338588</name>
</gene>
<organism evidence="1 2">
    <name type="scientific">Cercophora newfieldiana</name>
    <dbReference type="NCBI Taxonomy" id="92897"/>
    <lineage>
        <taxon>Eukaryota</taxon>
        <taxon>Fungi</taxon>
        <taxon>Dikarya</taxon>
        <taxon>Ascomycota</taxon>
        <taxon>Pezizomycotina</taxon>
        <taxon>Sordariomycetes</taxon>
        <taxon>Sordariomycetidae</taxon>
        <taxon>Sordariales</taxon>
        <taxon>Lasiosphaeriaceae</taxon>
        <taxon>Cercophora</taxon>
    </lineage>
</organism>
<dbReference type="Proteomes" id="UP001174936">
    <property type="component" value="Unassembled WGS sequence"/>
</dbReference>
<proteinExistence type="predicted"/>
<accession>A0AA40CIS3</accession>
<reference evidence="1" key="1">
    <citation type="submission" date="2023-06" db="EMBL/GenBank/DDBJ databases">
        <title>Genome-scale phylogeny and comparative genomics of the fungal order Sordariales.</title>
        <authorList>
            <consortium name="Lawrence Berkeley National Laboratory"/>
            <person name="Hensen N."/>
            <person name="Bonometti L."/>
            <person name="Westerberg I."/>
            <person name="Brannstrom I.O."/>
            <person name="Guillou S."/>
            <person name="Cros-Aarteil S."/>
            <person name="Calhoun S."/>
            <person name="Haridas S."/>
            <person name="Kuo A."/>
            <person name="Mondo S."/>
            <person name="Pangilinan J."/>
            <person name="Riley R."/>
            <person name="Labutti K."/>
            <person name="Andreopoulos B."/>
            <person name="Lipzen A."/>
            <person name="Chen C."/>
            <person name="Yanf M."/>
            <person name="Daum C."/>
            <person name="Ng V."/>
            <person name="Clum A."/>
            <person name="Steindorff A."/>
            <person name="Ohm R."/>
            <person name="Martin F."/>
            <person name="Silar P."/>
            <person name="Natvig D."/>
            <person name="Lalanne C."/>
            <person name="Gautier V."/>
            <person name="Ament-Velasquez S.L."/>
            <person name="Kruys A."/>
            <person name="Hutchinson M.I."/>
            <person name="Powell A.J."/>
            <person name="Barry K."/>
            <person name="Miller A.N."/>
            <person name="Grigoriev I.V."/>
            <person name="Debuchy R."/>
            <person name="Gladieux P."/>
            <person name="Thoren M.H."/>
            <person name="Johannesson H."/>
        </authorList>
    </citation>
    <scope>NUCLEOTIDE SEQUENCE</scope>
    <source>
        <strain evidence="1">SMH2532-1</strain>
    </source>
</reference>
<dbReference type="AlphaFoldDB" id="A0AA40CIS3"/>
<name>A0AA40CIS3_9PEZI</name>
<dbReference type="EMBL" id="JAULSV010000007">
    <property type="protein sequence ID" value="KAK0639008.1"/>
    <property type="molecule type" value="Genomic_DNA"/>
</dbReference>